<keyword evidence="9" id="KW-1185">Reference proteome</keyword>
<dbReference type="SUPFAM" id="SSF103473">
    <property type="entry name" value="MFS general substrate transporter"/>
    <property type="match status" value="1"/>
</dbReference>
<organism evidence="8 9">
    <name type="scientific">Asanoa ferruginea</name>
    <dbReference type="NCBI Taxonomy" id="53367"/>
    <lineage>
        <taxon>Bacteria</taxon>
        <taxon>Bacillati</taxon>
        <taxon>Actinomycetota</taxon>
        <taxon>Actinomycetes</taxon>
        <taxon>Micromonosporales</taxon>
        <taxon>Micromonosporaceae</taxon>
        <taxon>Asanoa</taxon>
    </lineage>
</organism>
<feature type="transmembrane region" description="Helical" evidence="6">
    <location>
        <begin position="153"/>
        <end position="172"/>
    </location>
</feature>
<feature type="transmembrane region" description="Helical" evidence="6">
    <location>
        <begin position="289"/>
        <end position="308"/>
    </location>
</feature>
<evidence type="ECO:0000256" key="4">
    <source>
        <dbReference type="ARBA" id="ARBA00022989"/>
    </source>
</evidence>
<dbReference type="InterPro" id="IPR036259">
    <property type="entry name" value="MFS_trans_sf"/>
</dbReference>
<dbReference type="GO" id="GO:0005886">
    <property type="term" value="C:plasma membrane"/>
    <property type="evidence" value="ECO:0007669"/>
    <property type="project" value="UniProtKB-SubCell"/>
</dbReference>
<evidence type="ECO:0000256" key="1">
    <source>
        <dbReference type="ARBA" id="ARBA00004651"/>
    </source>
</evidence>
<feature type="transmembrane region" description="Helical" evidence="6">
    <location>
        <begin position="65"/>
        <end position="83"/>
    </location>
</feature>
<feature type="transmembrane region" description="Helical" evidence="6">
    <location>
        <begin position="376"/>
        <end position="400"/>
    </location>
</feature>
<feature type="transmembrane region" description="Helical" evidence="6">
    <location>
        <begin position="216"/>
        <end position="232"/>
    </location>
</feature>
<evidence type="ECO:0000259" key="7">
    <source>
        <dbReference type="PROSITE" id="PS50850"/>
    </source>
</evidence>
<keyword evidence="3 6" id="KW-0812">Transmembrane</keyword>
<feature type="transmembrane region" description="Helical" evidence="6">
    <location>
        <begin position="341"/>
        <end position="364"/>
    </location>
</feature>
<dbReference type="OrthoDB" id="3217935at2"/>
<feature type="transmembrane region" description="Helical" evidence="6">
    <location>
        <begin position="253"/>
        <end position="277"/>
    </location>
</feature>
<dbReference type="Pfam" id="PF07690">
    <property type="entry name" value="MFS_1"/>
    <property type="match status" value="1"/>
</dbReference>
<accession>A0A3D9ZSY9</accession>
<dbReference type="Gene3D" id="1.20.1250.20">
    <property type="entry name" value="MFS general substrate transporter like domains"/>
    <property type="match status" value="1"/>
</dbReference>
<comment type="caution">
    <text evidence="8">The sequence shown here is derived from an EMBL/GenBank/DDBJ whole genome shotgun (WGS) entry which is preliminary data.</text>
</comment>
<protein>
    <submittedName>
        <fullName evidence="8">MFS transporter</fullName>
    </submittedName>
</protein>
<dbReference type="Proteomes" id="UP000256913">
    <property type="component" value="Unassembled WGS sequence"/>
</dbReference>
<gene>
    <name evidence="8" type="ORF">DFJ67_5139</name>
</gene>
<name>A0A3D9ZSY9_9ACTN</name>
<proteinExistence type="predicted"/>
<keyword evidence="4 6" id="KW-1133">Transmembrane helix</keyword>
<evidence type="ECO:0000256" key="3">
    <source>
        <dbReference type="ARBA" id="ARBA00022692"/>
    </source>
</evidence>
<feature type="transmembrane region" description="Helical" evidence="6">
    <location>
        <begin position="184"/>
        <end position="204"/>
    </location>
</feature>
<sequence length="475" mass="48917">MVVLALIPYLVLSAALGPLQSILMDQLHMSTQEVNLALGLANAGYALGTVLSVQLAQHLPQRRMLTIYAVVLVAGSVLAASATGPVMFIVGHVLQGLCTSLLLIAAVPPLVTGFPPSKLRITAVILNLSIFGAVALGPLIGGVQADSNAWRPLFWIIAGISILALILVVLTFEDSPPADLTSTRSPVAVGLAATGCVAAFYGAAELLTRGTIEARTLGPLIGGVLLIVFLLVQQYNSKRPLLILRPLTTTMPVAGIVVAMSAAAASVSAITLTSVLLADRYSALKLGLLYLPEFGGAVITAILFAWLFTTRALHYFALAGLLALCAGVALVAAAIPPSTIVTLIGTGLVGIGVGASVTPALFIAGFSLRNAALQRVFAIIELLRAVAAFMIAPILVYIATNVGSSPTSGIRTALWIALGLSGGGTLLAVSLYVLGGVRPPTPSLERWFGGGSGWYSPPLFAAVRRGVPTKEPSQS</sequence>
<dbReference type="RefSeq" id="WP_116076642.1">
    <property type="nucleotide sequence ID" value="NZ_BONB01000050.1"/>
</dbReference>
<evidence type="ECO:0000256" key="5">
    <source>
        <dbReference type="ARBA" id="ARBA00023136"/>
    </source>
</evidence>
<dbReference type="PANTHER" id="PTHR42718:SF9">
    <property type="entry name" value="MAJOR FACILITATOR SUPERFAMILY MULTIDRUG TRANSPORTER MFSC"/>
    <property type="match status" value="1"/>
</dbReference>
<feature type="transmembrane region" description="Helical" evidence="6">
    <location>
        <begin position="89"/>
        <end position="111"/>
    </location>
</feature>
<keyword evidence="5 6" id="KW-0472">Membrane</keyword>
<feature type="domain" description="Major facilitator superfamily (MFS) profile" evidence="7">
    <location>
        <begin position="1"/>
        <end position="405"/>
    </location>
</feature>
<keyword evidence="2" id="KW-0813">Transport</keyword>
<feature type="transmembrane region" description="Helical" evidence="6">
    <location>
        <begin position="123"/>
        <end position="141"/>
    </location>
</feature>
<evidence type="ECO:0000313" key="8">
    <source>
        <dbReference type="EMBL" id="REF99113.1"/>
    </source>
</evidence>
<feature type="transmembrane region" description="Helical" evidence="6">
    <location>
        <begin position="315"/>
        <end position="335"/>
    </location>
</feature>
<dbReference type="GO" id="GO:0022857">
    <property type="term" value="F:transmembrane transporter activity"/>
    <property type="evidence" value="ECO:0007669"/>
    <property type="project" value="InterPro"/>
</dbReference>
<comment type="subcellular location">
    <subcellularLocation>
        <location evidence="1">Cell membrane</location>
        <topology evidence="1">Multi-pass membrane protein</topology>
    </subcellularLocation>
</comment>
<evidence type="ECO:0000313" key="9">
    <source>
        <dbReference type="Proteomes" id="UP000256913"/>
    </source>
</evidence>
<dbReference type="EMBL" id="QUMQ01000001">
    <property type="protein sequence ID" value="REF99113.1"/>
    <property type="molecule type" value="Genomic_DNA"/>
</dbReference>
<reference evidence="8 9" key="1">
    <citation type="submission" date="2018-08" db="EMBL/GenBank/DDBJ databases">
        <title>Sequencing the genomes of 1000 actinobacteria strains.</title>
        <authorList>
            <person name="Klenk H.-P."/>
        </authorList>
    </citation>
    <scope>NUCLEOTIDE SEQUENCE [LARGE SCALE GENOMIC DNA]</scope>
    <source>
        <strain evidence="8 9">DSM 44099</strain>
    </source>
</reference>
<dbReference type="InterPro" id="IPR011701">
    <property type="entry name" value="MFS"/>
</dbReference>
<evidence type="ECO:0000256" key="2">
    <source>
        <dbReference type="ARBA" id="ARBA00022448"/>
    </source>
</evidence>
<feature type="transmembrane region" description="Helical" evidence="6">
    <location>
        <begin position="34"/>
        <end position="53"/>
    </location>
</feature>
<evidence type="ECO:0000256" key="6">
    <source>
        <dbReference type="SAM" id="Phobius"/>
    </source>
</evidence>
<dbReference type="PROSITE" id="PS50850">
    <property type="entry name" value="MFS"/>
    <property type="match status" value="1"/>
</dbReference>
<dbReference type="InterPro" id="IPR020846">
    <property type="entry name" value="MFS_dom"/>
</dbReference>
<dbReference type="PANTHER" id="PTHR42718">
    <property type="entry name" value="MAJOR FACILITATOR SUPERFAMILY MULTIDRUG TRANSPORTER MFSC"/>
    <property type="match status" value="1"/>
</dbReference>
<feature type="transmembrane region" description="Helical" evidence="6">
    <location>
        <begin position="412"/>
        <end position="434"/>
    </location>
</feature>
<dbReference type="AlphaFoldDB" id="A0A3D9ZSY9"/>